<protein>
    <recommendedName>
        <fullName evidence="3">DUF3168 domain-containing protein</fullName>
    </recommendedName>
</protein>
<gene>
    <name evidence="1" type="ORF">TQ39_17565</name>
</gene>
<evidence type="ECO:0008006" key="3">
    <source>
        <dbReference type="Google" id="ProtNLM"/>
    </source>
</evidence>
<accession>A0A0D8IV11</accession>
<dbReference type="GeneID" id="42858799"/>
<dbReference type="RefSeq" id="WP_069955776.1">
    <property type="nucleotide sequence ID" value="NZ_JAFHCG010000012.1"/>
</dbReference>
<name>A0A0D8IV11_9FIRM</name>
<organism evidence="1 2">
    <name type="scientific">Ruthenibacterium lactatiformans</name>
    <dbReference type="NCBI Taxonomy" id="1550024"/>
    <lineage>
        <taxon>Bacteria</taxon>
        <taxon>Bacillati</taxon>
        <taxon>Bacillota</taxon>
        <taxon>Clostridia</taxon>
        <taxon>Eubacteriales</taxon>
        <taxon>Oscillospiraceae</taxon>
        <taxon>Ruthenibacterium</taxon>
    </lineage>
</organism>
<evidence type="ECO:0000313" key="2">
    <source>
        <dbReference type="Proteomes" id="UP000032483"/>
    </source>
</evidence>
<dbReference type="EMBL" id="JXXK01000039">
    <property type="protein sequence ID" value="KJF38530.1"/>
    <property type="molecule type" value="Genomic_DNA"/>
</dbReference>
<sequence length="105" mass="12048">MIRLEVIKNALLGISSNVYHYAAPPNQTPPYIVWGEDGAHDFVAGNKHMEQAYQGTLDLYTTQENDPLMTSIPNALNDTEVAWYLNSVQYEEDTKLIHYEWVFEV</sequence>
<proteinExistence type="predicted"/>
<comment type="caution">
    <text evidence="1">The sequence shown here is derived from an EMBL/GenBank/DDBJ whole genome shotgun (WGS) entry which is preliminary data.</text>
</comment>
<keyword evidence="2" id="KW-1185">Reference proteome</keyword>
<dbReference type="Proteomes" id="UP000032483">
    <property type="component" value="Unassembled WGS sequence"/>
</dbReference>
<reference evidence="1" key="1">
    <citation type="submission" date="2015-02" db="EMBL/GenBank/DDBJ databases">
        <title>A novel member of the family Ruminococcaceae isolated from human feces.</title>
        <authorList>
            <person name="Shkoporov A.N."/>
            <person name="Chaplin A.V."/>
            <person name="Motuzova O.V."/>
            <person name="Kafarskaia L.I."/>
            <person name="Khokhlova E.V."/>
            <person name="Efimov B.A."/>
        </authorList>
    </citation>
    <scope>NUCLEOTIDE SEQUENCE [LARGE SCALE GENOMIC DNA]</scope>
    <source>
        <strain evidence="1">585-1</strain>
    </source>
</reference>
<evidence type="ECO:0000313" key="1">
    <source>
        <dbReference type="EMBL" id="KJF38530.1"/>
    </source>
</evidence>
<dbReference type="AlphaFoldDB" id="A0A0D8IV11"/>